<dbReference type="Pfam" id="PF17749">
    <property type="entry name" value="MIP-T3_C"/>
    <property type="match status" value="1"/>
</dbReference>
<dbReference type="GO" id="GO:0005930">
    <property type="term" value="C:axoneme"/>
    <property type="evidence" value="ECO:0007669"/>
    <property type="project" value="TreeGrafter"/>
</dbReference>
<dbReference type="GO" id="GO:0036064">
    <property type="term" value="C:ciliary basal body"/>
    <property type="evidence" value="ECO:0007669"/>
    <property type="project" value="TreeGrafter"/>
</dbReference>
<sequence>MFAQCAALSQAQKDSAVKKANGAASDPAPAPAPAPAAAVPAPAPAPAPAAQPQQEAPNVVVERKPKPTAAPAATEEAPPAKPAHRSSRSKQESPPPSVVETRPAPTREDDTVRGGVPQVTPLGALGQQGGDRPGTASARKAPPKSVNNEVSDNRSEPVNPVAGVIVETKRGAKAGDDEDANKDQDWMKLVEEHENARSGGASGSGAGANTEEAKGYLGQQALKAKREQEEAARKAAEEARAADGTTGGLVLAVQKRDKAGSALGDGELNKLREQLQMLTKASNPLGSFLEAIQEDIDTMSRELEMWRSEARAQAVAAREAQRETELSLHEVHVQQQSLEDSISDQITKTNMLRAKILENEKTVETMVRMVVNPESAKAPAAGAKR</sequence>
<name>A0A0S4JMA3_BODSA</name>
<dbReference type="GO" id="GO:0070507">
    <property type="term" value="P:regulation of microtubule cytoskeleton organization"/>
    <property type="evidence" value="ECO:0007669"/>
    <property type="project" value="TreeGrafter"/>
</dbReference>
<dbReference type="PANTHER" id="PTHR31363">
    <property type="entry name" value="TRAF3-INTERACTING PROTEIN 1"/>
    <property type="match status" value="1"/>
</dbReference>
<dbReference type="OMA" id="NTYDNKD"/>
<dbReference type="Proteomes" id="UP000051952">
    <property type="component" value="Unassembled WGS sequence"/>
</dbReference>
<evidence type="ECO:0000313" key="3">
    <source>
        <dbReference type="EMBL" id="CUG91031.1"/>
    </source>
</evidence>
<feature type="region of interest" description="Disordered" evidence="1">
    <location>
        <begin position="1"/>
        <end position="249"/>
    </location>
</feature>
<dbReference type="OrthoDB" id="10258914at2759"/>
<keyword evidence="4" id="KW-1185">Reference proteome</keyword>
<reference evidence="4" key="1">
    <citation type="submission" date="2015-09" db="EMBL/GenBank/DDBJ databases">
        <authorList>
            <consortium name="Pathogen Informatics"/>
        </authorList>
    </citation>
    <scope>NUCLEOTIDE SEQUENCE [LARGE SCALE GENOMIC DNA]</scope>
    <source>
        <strain evidence="4">Lake Konstanz</strain>
    </source>
</reference>
<feature type="compositionally biased region" description="Low complexity" evidence="1">
    <location>
        <begin position="67"/>
        <end position="77"/>
    </location>
</feature>
<dbReference type="GO" id="GO:0060271">
    <property type="term" value="P:cilium assembly"/>
    <property type="evidence" value="ECO:0007669"/>
    <property type="project" value="TreeGrafter"/>
</dbReference>
<dbReference type="InterPro" id="IPR018799">
    <property type="entry name" value="TRAF3IP1"/>
</dbReference>
<dbReference type="GO" id="GO:0042073">
    <property type="term" value="P:intraciliary transport"/>
    <property type="evidence" value="ECO:0007669"/>
    <property type="project" value="TreeGrafter"/>
</dbReference>
<organism evidence="3 4">
    <name type="scientific">Bodo saltans</name>
    <name type="common">Flagellated protozoan</name>
    <dbReference type="NCBI Taxonomy" id="75058"/>
    <lineage>
        <taxon>Eukaryota</taxon>
        <taxon>Discoba</taxon>
        <taxon>Euglenozoa</taxon>
        <taxon>Kinetoplastea</taxon>
        <taxon>Metakinetoplastina</taxon>
        <taxon>Eubodonida</taxon>
        <taxon>Bodonidae</taxon>
        <taxon>Bodo</taxon>
    </lineage>
</organism>
<proteinExistence type="predicted"/>
<feature type="compositionally biased region" description="Basic and acidic residues" evidence="1">
    <location>
        <begin position="167"/>
        <end position="196"/>
    </location>
</feature>
<evidence type="ECO:0000256" key="1">
    <source>
        <dbReference type="SAM" id="MobiDB-lite"/>
    </source>
</evidence>
<dbReference type="GO" id="GO:0030992">
    <property type="term" value="C:intraciliary transport particle B"/>
    <property type="evidence" value="ECO:0007669"/>
    <property type="project" value="TreeGrafter"/>
</dbReference>
<dbReference type="InterPro" id="IPR041476">
    <property type="entry name" value="TRAF3IP1_C"/>
</dbReference>
<dbReference type="AlphaFoldDB" id="A0A0S4JMA3"/>
<accession>A0A0S4JMA3</accession>
<gene>
    <name evidence="3" type="ORF">BSAL_29830</name>
</gene>
<dbReference type="EMBL" id="CYKH01001886">
    <property type="protein sequence ID" value="CUG91031.1"/>
    <property type="molecule type" value="Genomic_DNA"/>
</dbReference>
<dbReference type="GO" id="GO:0008017">
    <property type="term" value="F:microtubule binding"/>
    <property type="evidence" value="ECO:0007669"/>
    <property type="project" value="InterPro"/>
</dbReference>
<protein>
    <recommendedName>
        <fullName evidence="2">TRAF3-interacting protein 1 C-terminal domain-containing protein</fullName>
    </recommendedName>
</protein>
<dbReference type="PANTHER" id="PTHR31363:SF0">
    <property type="entry name" value="TRAF3-INTERACTING PROTEIN 1"/>
    <property type="match status" value="1"/>
</dbReference>
<evidence type="ECO:0000259" key="2">
    <source>
        <dbReference type="Pfam" id="PF17749"/>
    </source>
</evidence>
<evidence type="ECO:0000313" key="4">
    <source>
        <dbReference type="Proteomes" id="UP000051952"/>
    </source>
</evidence>
<feature type="domain" description="TRAF3-interacting protein 1 C-terminal" evidence="2">
    <location>
        <begin position="210"/>
        <end position="370"/>
    </location>
</feature>
<feature type="compositionally biased region" description="Basic and acidic residues" evidence="1">
    <location>
        <begin position="224"/>
        <end position="241"/>
    </location>
</feature>
<dbReference type="VEuPathDB" id="TriTrypDB:BSAL_29830"/>